<evidence type="ECO:0000256" key="3">
    <source>
        <dbReference type="ARBA" id="ARBA00022692"/>
    </source>
</evidence>
<feature type="transmembrane region" description="Helical" evidence="6">
    <location>
        <begin position="27"/>
        <end position="46"/>
    </location>
</feature>
<evidence type="ECO:0000256" key="2">
    <source>
        <dbReference type="ARBA" id="ARBA00022475"/>
    </source>
</evidence>
<dbReference type="AlphaFoldDB" id="A0A1I6GJE0"/>
<keyword evidence="8" id="KW-1185">Reference proteome</keyword>
<dbReference type="Proteomes" id="UP000243250">
    <property type="component" value="Unassembled WGS sequence"/>
</dbReference>
<evidence type="ECO:0000256" key="1">
    <source>
        <dbReference type="ARBA" id="ARBA00004651"/>
    </source>
</evidence>
<feature type="transmembrane region" description="Helical" evidence="6">
    <location>
        <begin position="402"/>
        <end position="420"/>
    </location>
</feature>
<comment type="subcellular location">
    <subcellularLocation>
        <location evidence="1">Cell membrane</location>
        <topology evidence="1">Multi-pass membrane protein</topology>
    </subcellularLocation>
</comment>
<accession>A0A1I6GJE0</accession>
<keyword evidence="7" id="KW-0813">Transport</keyword>
<feature type="transmembrane region" description="Helical" evidence="6">
    <location>
        <begin position="164"/>
        <end position="182"/>
    </location>
</feature>
<evidence type="ECO:0000256" key="5">
    <source>
        <dbReference type="ARBA" id="ARBA00023136"/>
    </source>
</evidence>
<dbReference type="RefSeq" id="WP_089877745.1">
    <property type="nucleotide sequence ID" value="NZ_FOYS01000002.1"/>
</dbReference>
<feature type="transmembrane region" description="Helical" evidence="6">
    <location>
        <begin position="324"/>
        <end position="345"/>
    </location>
</feature>
<feature type="transmembrane region" description="Helical" evidence="6">
    <location>
        <begin position="189"/>
        <end position="210"/>
    </location>
</feature>
<keyword evidence="5 6" id="KW-0472">Membrane</keyword>
<keyword evidence="2" id="KW-1003">Cell membrane</keyword>
<dbReference type="PANTHER" id="PTHR47089">
    <property type="entry name" value="ABC TRANSPORTER, PERMEASE PROTEIN"/>
    <property type="match status" value="1"/>
</dbReference>
<dbReference type="CDD" id="cd06580">
    <property type="entry name" value="TM_PBP1_transp_TpRbsC_like"/>
    <property type="match status" value="1"/>
</dbReference>
<feature type="transmembrane region" description="Helical" evidence="6">
    <location>
        <begin position="138"/>
        <end position="158"/>
    </location>
</feature>
<evidence type="ECO:0000256" key="4">
    <source>
        <dbReference type="ARBA" id="ARBA00022989"/>
    </source>
</evidence>
<reference evidence="8" key="1">
    <citation type="submission" date="2016-10" db="EMBL/GenBank/DDBJ databases">
        <authorList>
            <person name="Varghese N."/>
            <person name="Submissions S."/>
        </authorList>
    </citation>
    <scope>NUCLEOTIDE SEQUENCE [LARGE SCALE GENOMIC DNA]</scope>
    <source>
        <strain evidence="8">CGMCC 1.8711</strain>
    </source>
</reference>
<dbReference type="Pfam" id="PF02653">
    <property type="entry name" value="BPD_transp_2"/>
    <property type="match status" value="1"/>
</dbReference>
<organism evidence="7 8">
    <name type="scientific">Halogeometricum limi</name>
    <dbReference type="NCBI Taxonomy" id="555875"/>
    <lineage>
        <taxon>Archaea</taxon>
        <taxon>Methanobacteriati</taxon>
        <taxon>Methanobacteriota</taxon>
        <taxon>Stenosarchaea group</taxon>
        <taxon>Halobacteria</taxon>
        <taxon>Halobacteriales</taxon>
        <taxon>Haloferacaceae</taxon>
        <taxon>Halogeometricum</taxon>
    </lineage>
</organism>
<keyword evidence="3 6" id="KW-0812">Transmembrane</keyword>
<dbReference type="GO" id="GO:0005886">
    <property type="term" value="C:plasma membrane"/>
    <property type="evidence" value="ECO:0007669"/>
    <property type="project" value="UniProtKB-SubCell"/>
</dbReference>
<protein>
    <submittedName>
        <fullName evidence="7">Simple sugar transport system permease protein</fullName>
    </submittedName>
</protein>
<feature type="transmembrane region" description="Helical" evidence="6">
    <location>
        <begin position="103"/>
        <end position="126"/>
    </location>
</feature>
<dbReference type="OrthoDB" id="86231at2157"/>
<dbReference type="InterPro" id="IPR001851">
    <property type="entry name" value="ABC_transp_permease"/>
</dbReference>
<keyword evidence="7" id="KW-0762">Sugar transport</keyword>
<feature type="transmembrane region" description="Helical" evidence="6">
    <location>
        <begin position="222"/>
        <end position="241"/>
    </location>
</feature>
<feature type="transmembrane region" description="Helical" evidence="6">
    <location>
        <begin position="58"/>
        <end position="83"/>
    </location>
</feature>
<evidence type="ECO:0000313" key="7">
    <source>
        <dbReference type="EMBL" id="SFR42333.1"/>
    </source>
</evidence>
<proteinExistence type="predicted"/>
<evidence type="ECO:0000313" key="8">
    <source>
        <dbReference type="Proteomes" id="UP000243250"/>
    </source>
</evidence>
<keyword evidence="4 6" id="KW-1133">Transmembrane helix</keyword>
<dbReference type="PANTHER" id="PTHR47089:SF1">
    <property type="entry name" value="GUANOSINE ABC TRANSPORTER PERMEASE PROTEIN NUPP"/>
    <property type="match status" value="1"/>
</dbReference>
<evidence type="ECO:0000256" key="6">
    <source>
        <dbReference type="SAM" id="Phobius"/>
    </source>
</evidence>
<feature type="transmembrane region" description="Helical" evidence="6">
    <location>
        <begin position="275"/>
        <end position="294"/>
    </location>
</feature>
<dbReference type="STRING" id="555875.SAMN04488124_1138"/>
<name>A0A1I6GJE0_9EURY</name>
<dbReference type="EMBL" id="FOYS01000002">
    <property type="protein sequence ID" value="SFR42333.1"/>
    <property type="molecule type" value="Genomic_DNA"/>
</dbReference>
<dbReference type="GO" id="GO:0022857">
    <property type="term" value="F:transmembrane transporter activity"/>
    <property type="evidence" value="ECO:0007669"/>
    <property type="project" value="InterPro"/>
</dbReference>
<sequence>MSAGTDARRTVESLLRRLVALSGVERLLISLAALVLAILVGAGIILTSGRVATCTQAAAVYFGLGFCYDPLEVYFVLFNGAFGQPFNPGIMAGNLVNPTWSPFTGPLTFTGPLLTTALFTAGWNPLNFSVALTLKETTLLIFTGLSVAVAFRAGLFNIGTQGQLVVGGLVTALVVGSLVPVLPGGLAGALLLVPVGVLSGAVAGGLYAAIPGALKAYADANEVITTIMLNFIAAQLAFVAVSEFFRNPESQVVETAPLPGYATLSSVVFPQGSDFSLFALAFALVLVGVIWFFLERTSYGYDLRTSGIQPEAAEYGGVDAKRTVVTSMMFSGALGGIGGAVWVLMVMGKWQTGVPALGFDGITVSILAGNNPLGTIPAALLFGTLKSGSLAVQFETGVPKQLVGVLRGLIILFVAMPEFFRAIGTNVVDLDADDSKAVATDGGVTGGDDE</sequence>
<feature type="transmembrane region" description="Helical" evidence="6">
    <location>
        <begin position="357"/>
        <end position="382"/>
    </location>
</feature>
<gene>
    <name evidence="7" type="ORF">SAMN04488124_1138</name>
</gene>